<accession>A8MJQ5</accession>
<dbReference type="Proteomes" id="UP000000269">
    <property type="component" value="Chromosome"/>
</dbReference>
<organism evidence="2 3">
    <name type="scientific">Alkaliphilus oremlandii (strain OhILAs)</name>
    <name type="common">Clostridium oremlandii (strain OhILAs)</name>
    <dbReference type="NCBI Taxonomy" id="350688"/>
    <lineage>
        <taxon>Bacteria</taxon>
        <taxon>Bacillati</taxon>
        <taxon>Bacillota</taxon>
        <taxon>Clostridia</taxon>
        <taxon>Peptostreptococcales</taxon>
        <taxon>Natronincolaceae</taxon>
        <taxon>Alkaliphilus</taxon>
    </lineage>
</organism>
<sequence length="103" mass="11897">MSYQICKRCNKMFLKNGKIYCNSCSEINDRDFELILTHIKTNPKATVLDIITETSVSLKSIDCFVEEGGIVYVESNHDEAEDEIESAKTNHPSARKERFHLRR</sequence>
<evidence type="ECO:0000313" key="3">
    <source>
        <dbReference type="Proteomes" id="UP000000269"/>
    </source>
</evidence>
<dbReference type="RefSeq" id="WP_012160344.1">
    <property type="nucleotide sequence ID" value="NC_009922.1"/>
</dbReference>
<protein>
    <recommendedName>
        <fullName evidence="4">Flagellar protein</fullName>
    </recommendedName>
</protein>
<dbReference type="EMBL" id="CP000853">
    <property type="protein sequence ID" value="ABW20037.1"/>
    <property type="molecule type" value="Genomic_DNA"/>
</dbReference>
<dbReference type="eggNOG" id="ENOG5031503">
    <property type="taxonomic scope" value="Bacteria"/>
</dbReference>
<proteinExistence type="predicted"/>
<dbReference type="HOGENOM" id="CLU_173859_0_0_9"/>
<feature type="region of interest" description="Disordered" evidence="1">
    <location>
        <begin position="82"/>
        <end position="103"/>
    </location>
</feature>
<gene>
    <name evidence="2" type="ordered locus">Clos_2505</name>
</gene>
<dbReference type="AlphaFoldDB" id="A8MJQ5"/>
<dbReference type="OrthoDB" id="1739831at2"/>
<keyword evidence="3" id="KW-1185">Reference proteome</keyword>
<dbReference type="STRING" id="350688.Clos_2505"/>
<evidence type="ECO:0000256" key="1">
    <source>
        <dbReference type="SAM" id="MobiDB-lite"/>
    </source>
</evidence>
<name>A8MJQ5_ALKOO</name>
<evidence type="ECO:0000313" key="2">
    <source>
        <dbReference type="EMBL" id="ABW20037.1"/>
    </source>
</evidence>
<evidence type="ECO:0008006" key="4">
    <source>
        <dbReference type="Google" id="ProtNLM"/>
    </source>
</evidence>
<dbReference type="KEGG" id="aoe:Clos_2505"/>
<reference evidence="3" key="1">
    <citation type="submission" date="2007-10" db="EMBL/GenBank/DDBJ databases">
        <title>Complete genome of Alkaliphilus oremlandii OhILAs.</title>
        <authorList>
            <person name="Copeland A."/>
            <person name="Lucas S."/>
            <person name="Lapidus A."/>
            <person name="Barry K."/>
            <person name="Detter J.C."/>
            <person name="Glavina del Rio T."/>
            <person name="Hammon N."/>
            <person name="Israni S."/>
            <person name="Dalin E."/>
            <person name="Tice H."/>
            <person name="Pitluck S."/>
            <person name="Chain P."/>
            <person name="Malfatti S."/>
            <person name="Shin M."/>
            <person name="Vergez L."/>
            <person name="Schmutz J."/>
            <person name="Larimer F."/>
            <person name="Land M."/>
            <person name="Hauser L."/>
            <person name="Kyrpides N."/>
            <person name="Mikhailova N."/>
            <person name="Stolz J.F."/>
            <person name="Dawson A."/>
            <person name="Fisher E."/>
            <person name="Crable B."/>
            <person name="Perera E."/>
            <person name="Lisak J."/>
            <person name="Ranganathan M."/>
            <person name="Basu P."/>
            <person name="Richardson P."/>
        </authorList>
    </citation>
    <scope>NUCLEOTIDE SEQUENCE [LARGE SCALE GENOMIC DNA]</scope>
    <source>
        <strain evidence="3">OhILAs</strain>
    </source>
</reference>